<dbReference type="NCBIfam" id="TIGR00229">
    <property type="entry name" value="sensory_box"/>
    <property type="match status" value="1"/>
</dbReference>
<evidence type="ECO:0000256" key="19">
    <source>
        <dbReference type="ARBA" id="ARBA00070152"/>
    </source>
</evidence>
<dbReference type="Pfam" id="PF00512">
    <property type="entry name" value="HisKA"/>
    <property type="match status" value="1"/>
</dbReference>
<dbReference type="SMART" id="SM00448">
    <property type="entry name" value="REC"/>
    <property type="match status" value="1"/>
</dbReference>
<feature type="domain" description="Response regulatory" evidence="24">
    <location>
        <begin position="772"/>
        <end position="886"/>
    </location>
</feature>
<sequence length="1028" mass="109576">MHEVFRARHRLASAAAWVAMLSGALVLLGWSLGNPLLKSLVPGAADMKANTAVALLGAGLALRLQVRGARWSTAAGIGVACLVSALGAATLVEYLAGIDLGIDELLFHDAEAGFRSAPGRMSPYAAWSFVLLGPGIALLQRRRFGWIVLLCAAQVFAIGALGTLGHFRDAGKIVTDAWLPPVALNTSLTLALLGAAVFVQQRGPRAASRSRRGERAVGVFFWAMVVVLLGSTSLTYRSNVRFATAAQEVDRVQQARLELGQLRACLRSGGPPQACRGGLEPLRGSVSGGTETRLFRELEASLRGDGANAGRAPVAATLLEQTLRDALEARKATLAIDRTAMLVSLLLTLGLCVLSVSVLSLNVRAELRRSAGARDEQQRQQALLRAVLASSPDLIAYRDVEGTFLGCNDAYGELVGLPTESIGGLSVEQVLSPAAAARMRQEDAVALAQNRGSVNEAWCDYPDGRRALLEFVRSPMRDADGHAIGLVMVGRDVTRRREAEEELRRARALAEEATELKTAFLANMSHEIRTPINAILGMTHLALGTELTARQRDYLAKVHAAGEHLAGIVDDILDLSKIEAGKLVLEQEVFALDALLQQVSDVVVEQAQAKGLHLAFDADRQVPPRLAGDPLRVRQILINFLNNAIKFTERGEVALRVAVERREGRRLLLRFAVRDTGIGLTPDQAERVFRQFEQADRSTTRKYGGTGLGLAISRSLAEMMGGSVGVESRFGEGSTFWFTAWMELAPDEAPATAPAPLPSAAPHAPPALAGARVLLVEDNPVNQQVAGEILQAAGIAVRIAENGLQAVGRVQEGRFDAVLMDMQMPVMDGVTATERIRALGFTLPVIAMTANAMASDRERCLAAGMNDFLSKPIRPQELYRVVASWLPSAPPAAAPEPQPDAAAAPDPQLARLAAVPGLDVARGLEFTTGNDAGFYVQMLGVFVDSYRGCEDQLRELLQAGDRHGAERLAHNCKGAAATLGAAPVAALAADVEQALRAEQDGEAVPARIAAFGRQLGELVRALDEVLPG</sequence>
<keyword evidence="4" id="KW-1003">Cell membrane</keyword>
<feature type="transmembrane region" description="Helical" evidence="22">
    <location>
        <begin position="12"/>
        <end position="32"/>
    </location>
</feature>
<comment type="function">
    <text evidence="16">Member of the two-component regulatory system BvgS/BvgA. Phosphorylates BvgA via a four-step phosphorelay in response to environmental signals.</text>
</comment>
<evidence type="ECO:0000256" key="15">
    <source>
        <dbReference type="ARBA" id="ARBA00023136"/>
    </source>
</evidence>
<dbReference type="SUPFAM" id="SSF47384">
    <property type="entry name" value="Homodimeric domain of signal transducing histidine kinase"/>
    <property type="match status" value="1"/>
</dbReference>
<comment type="caution">
    <text evidence="28">The sequence shown here is derived from an EMBL/GenBank/DDBJ whole genome shotgun (WGS) entry which is preliminary data.</text>
</comment>
<proteinExistence type="predicted"/>
<dbReference type="SMART" id="SM00387">
    <property type="entry name" value="HATPase_c"/>
    <property type="match status" value="1"/>
</dbReference>
<dbReference type="PROSITE" id="PS50112">
    <property type="entry name" value="PAS"/>
    <property type="match status" value="1"/>
</dbReference>
<dbReference type="CDD" id="cd17546">
    <property type="entry name" value="REC_hyHK_CKI1_RcsC-like"/>
    <property type="match status" value="1"/>
</dbReference>
<dbReference type="EMBL" id="JAEQNE010000008">
    <property type="protein sequence ID" value="MBL0394392.1"/>
    <property type="molecule type" value="Genomic_DNA"/>
</dbReference>
<keyword evidence="6" id="KW-0808">Transferase</keyword>
<dbReference type="CDD" id="cd16922">
    <property type="entry name" value="HATPase_EvgS-ArcB-TorS-like"/>
    <property type="match status" value="1"/>
</dbReference>
<keyword evidence="12 22" id="KW-1133">Transmembrane helix</keyword>
<feature type="transmembrane region" description="Helical" evidence="22">
    <location>
        <begin position="146"/>
        <end position="165"/>
    </location>
</feature>
<evidence type="ECO:0000256" key="7">
    <source>
        <dbReference type="ARBA" id="ARBA00022692"/>
    </source>
</evidence>
<evidence type="ECO:0000259" key="25">
    <source>
        <dbReference type="PROSITE" id="PS50112"/>
    </source>
</evidence>
<dbReference type="PROSITE" id="PS50110">
    <property type="entry name" value="RESPONSE_REGULATORY"/>
    <property type="match status" value="1"/>
</dbReference>
<evidence type="ECO:0000256" key="10">
    <source>
        <dbReference type="ARBA" id="ARBA00022777"/>
    </source>
</evidence>
<evidence type="ECO:0000256" key="1">
    <source>
        <dbReference type="ARBA" id="ARBA00000085"/>
    </source>
</evidence>
<keyword evidence="8" id="KW-0732">Signal</keyword>
<dbReference type="Gene3D" id="3.40.50.2300">
    <property type="match status" value="1"/>
</dbReference>
<dbReference type="InterPro" id="IPR011006">
    <property type="entry name" value="CheY-like_superfamily"/>
</dbReference>
<dbReference type="SUPFAM" id="SSF47226">
    <property type="entry name" value="Histidine-containing phosphotransfer domain, HPT domain"/>
    <property type="match status" value="1"/>
</dbReference>
<evidence type="ECO:0000259" key="27">
    <source>
        <dbReference type="PROSITE" id="PS50894"/>
    </source>
</evidence>
<comment type="subunit">
    <text evidence="17">At low DSF concentrations, interacts with RpfF.</text>
</comment>
<dbReference type="GO" id="GO:0005524">
    <property type="term" value="F:ATP binding"/>
    <property type="evidence" value="ECO:0007669"/>
    <property type="project" value="UniProtKB-KW"/>
</dbReference>
<dbReference type="FunFam" id="1.10.287.130:FF:000002">
    <property type="entry name" value="Two-component osmosensing histidine kinase"/>
    <property type="match status" value="1"/>
</dbReference>
<dbReference type="SUPFAM" id="SSF55874">
    <property type="entry name" value="ATPase domain of HSP90 chaperone/DNA topoisomerase II/histidine kinase"/>
    <property type="match status" value="1"/>
</dbReference>
<evidence type="ECO:0000256" key="5">
    <source>
        <dbReference type="ARBA" id="ARBA00022553"/>
    </source>
</evidence>
<feature type="domain" description="HPt" evidence="27">
    <location>
        <begin position="931"/>
        <end position="1028"/>
    </location>
</feature>
<keyword evidence="9" id="KW-0547">Nucleotide-binding</keyword>
<evidence type="ECO:0000313" key="29">
    <source>
        <dbReference type="Proteomes" id="UP000599109"/>
    </source>
</evidence>
<feature type="transmembrane region" description="Helical" evidence="22">
    <location>
        <begin position="177"/>
        <end position="199"/>
    </location>
</feature>
<dbReference type="InterPro" id="IPR000700">
    <property type="entry name" value="PAS-assoc_C"/>
</dbReference>
<evidence type="ECO:0000256" key="8">
    <source>
        <dbReference type="ARBA" id="ARBA00022729"/>
    </source>
</evidence>
<dbReference type="Gene3D" id="3.30.565.10">
    <property type="entry name" value="Histidine kinase-like ATPase, C-terminal domain"/>
    <property type="match status" value="1"/>
</dbReference>
<evidence type="ECO:0000313" key="28">
    <source>
        <dbReference type="EMBL" id="MBL0394392.1"/>
    </source>
</evidence>
<feature type="transmembrane region" description="Helical" evidence="22">
    <location>
        <begin position="219"/>
        <end position="236"/>
    </location>
</feature>
<feature type="domain" description="PAS" evidence="25">
    <location>
        <begin position="380"/>
        <end position="450"/>
    </location>
</feature>
<evidence type="ECO:0000256" key="21">
    <source>
        <dbReference type="PROSITE-ProRule" id="PRU00169"/>
    </source>
</evidence>
<evidence type="ECO:0000256" key="18">
    <source>
        <dbReference type="ARBA" id="ARBA00068150"/>
    </source>
</evidence>
<keyword evidence="5 21" id="KW-0597">Phosphoprotein</keyword>
<keyword evidence="13" id="KW-0902">Two-component regulatory system</keyword>
<dbReference type="InterPro" id="IPR008207">
    <property type="entry name" value="Sig_transdc_His_kin_Hpt_dom"/>
</dbReference>
<feature type="domain" description="PAC" evidence="26">
    <location>
        <begin position="453"/>
        <end position="505"/>
    </location>
</feature>
<dbReference type="Pfam" id="PF00072">
    <property type="entry name" value="Response_reg"/>
    <property type="match status" value="1"/>
</dbReference>
<dbReference type="InterPro" id="IPR004358">
    <property type="entry name" value="Sig_transdc_His_kin-like_C"/>
</dbReference>
<evidence type="ECO:0000256" key="14">
    <source>
        <dbReference type="ARBA" id="ARBA00023026"/>
    </source>
</evidence>
<feature type="domain" description="Histidine kinase" evidence="23">
    <location>
        <begin position="523"/>
        <end position="744"/>
    </location>
</feature>
<dbReference type="FunFam" id="3.30.565.10:FF:000010">
    <property type="entry name" value="Sensor histidine kinase RcsC"/>
    <property type="match status" value="1"/>
</dbReference>
<dbReference type="Pfam" id="PF01627">
    <property type="entry name" value="Hpt"/>
    <property type="match status" value="1"/>
</dbReference>
<dbReference type="RefSeq" id="WP_201677065.1">
    <property type="nucleotide sequence ID" value="NZ_JAEQNE010000008.1"/>
</dbReference>
<dbReference type="InterPro" id="IPR013656">
    <property type="entry name" value="PAS_4"/>
</dbReference>
<dbReference type="Gene3D" id="3.30.450.20">
    <property type="entry name" value="PAS domain"/>
    <property type="match status" value="1"/>
</dbReference>
<dbReference type="InterPro" id="IPR035965">
    <property type="entry name" value="PAS-like_dom_sf"/>
</dbReference>
<dbReference type="SMART" id="SM00073">
    <property type="entry name" value="HPT"/>
    <property type="match status" value="1"/>
</dbReference>
<comment type="subcellular location">
    <subcellularLocation>
        <location evidence="2">Cell membrane</location>
        <topology evidence="2">Multi-pass membrane protein</topology>
    </subcellularLocation>
</comment>
<evidence type="ECO:0000256" key="2">
    <source>
        <dbReference type="ARBA" id="ARBA00004651"/>
    </source>
</evidence>
<keyword evidence="29" id="KW-1185">Reference proteome</keyword>
<dbReference type="PRINTS" id="PR00344">
    <property type="entry name" value="BCTRLSENSOR"/>
</dbReference>
<dbReference type="InterPro" id="IPR003661">
    <property type="entry name" value="HisK_dim/P_dom"/>
</dbReference>
<dbReference type="Proteomes" id="UP000599109">
    <property type="component" value="Unassembled WGS sequence"/>
</dbReference>
<dbReference type="CDD" id="cd00130">
    <property type="entry name" value="PAS"/>
    <property type="match status" value="1"/>
</dbReference>
<dbReference type="InterPro" id="IPR036890">
    <property type="entry name" value="HATPase_C_sf"/>
</dbReference>
<feature type="modified residue" description="Phosphohistidine" evidence="20">
    <location>
        <position position="970"/>
    </location>
</feature>
<dbReference type="SMART" id="SM00091">
    <property type="entry name" value="PAS"/>
    <property type="match status" value="1"/>
</dbReference>
<protein>
    <recommendedName>
        <fullName evidence="18">Sensory/regulatory protein RpfC</fullName>
        <ecNumber evidence="3">2.7.13.3</ecNumber>
    </recommendedName>
    <alternativeName>
        <fullName evidence="19">Virulence sensor protein BvgS</fullName>
    </alternativeName>
</protein>
<keyword evidence="7 22" id="KW-0812">Transmembrane</keyword>
<dbReference type="Pfam" id="PF02518">
    <property type="entry name" value="HATPase_c"/>
    <property type="match status" value="1"/>
</dbReference>
<dbReference type="InterPro" id="IPR001789">
    <property type="entry name" value="Sig_transdc_resp-reg_receiver"/>
</dbReference>
<dbReference type="PROSITE" id="PS50894">
    <property type="entry name" value="HPT"/>
    <property type="match status" value="1"/>
</dbReference>
<reference evidence="28 29" key="1">
    <citation type="journal article" date="2017" name="Int. J. Syst. Evol. Microbiol.">
        <title>Ramlibacter monticola sp. nov., isolated from forest soil.</title>
        <authorList>
            <person name="Chaudhary D.K."/>
            <person name="Kim J."/>
        </authorList>
    </citation>
    <scope>NUCLEOTIDE SEQUENCE [LARGE SCALE GENOMIC DNA]</scope>
    <source>
        <strain evidence="28 29">KACC 19175</strain>
    </source>
</reference>
<evidence type="ECO:0000259" key="24">
    <source>
        <dbReference type="PROSITE" id="PS50110"/>
    </source>
</evidence>
<dbReference type="Gene3D" id="1.10.287.130">
    <property type="match status" value="1"/>
</dbReference>
<evidence type="ECO:0000256" key="22">
    <source>
        <dbReference type="SAM" id="Phobius"/>
    </source>
</evidence>
<evidence type="ECO:0000259" key="26">
    <source>
        <dbReference type="PROSITE" id="PS50113"/>
    </source>
</evidence>
<feature type="transmembrane region" description="Helical" evidence="22">
    <location>
        <begin position="121"/>
        <end position="139"/>
    </location>
</feature>
<dbReference type="PANTHER" id="PTHR45339:SF1">
    <property type="entry name" value="HYBRID SIGNAL TRANSDUCTION HISTIDINE KINASE J"/>
    <property type="match status" value="1"/>
</dbReference>
<keyword evidence="11" id="KW-0067">ATP-binding</keyword>
<evidence type="ECO:0000259" key="23">
    <source>
        <dbReference type="PROSITE" id="PS50109"/>
    </source>
</evidence>
<name>A0A936Z4U6_9BURK</name>
<evidence type="ECO:0000256" key="13">
    <source>
        <dbReference type="ARBA" id="ARBA00023012"/>
    </source>
</evidence>
<dbReference type="InterPro" id="IPR005467">
    <property type="entry name" value="His_kinase_dom"/>
</dbReference>
<dbReference type="InterPro" id="IPR036097">
    <property type="entry name" value="HisK_dim/P_sf"/>
</dbReference>
<feature type="transmembrane region" description="Helical" evidence="22">
    <location>
        <begin position="74"/>
        <end position="96"/>
    </location>
</feature>
<keyword evidence="14" id="KW-0843">Virulence</keyword>
<accession>A0A936Z4U6</accession>
<evidence type="ECO:0000256" key="16">
    <source>
        <dbReference type="ARBA" id="ARBA00058004"/>
    </source>
</evidence>
<dbReference type="PROSITE" id="PS50113">
    <property type="entry name" value="PAC"/>
    <property type="match status" value="1"/>
</dbReference>
<dbReference type="Gene3D" id="1.20.120.160">
    <property type="entry name" value="HPT domain"/>
    <property type="match status" value="1"/>
</dbReference>
<evidence type="ECO:0000256" key="17">
    <source>
        <dbReference type="ARBA" id="ARBA00064003"/>
    </source>
</evidence>
<evidence type="ECO:0000256" key="4">
    <source>
        <dbReference type="ARBA" id="ARBA00022475"/>
    </source>
</evidence>
<dbReference type="GO" id="GO:0000155">
    <property type="term" value="F:phosphorelay sensor kinase activity"/>
    <property type="evidence" value="ECO:0007669"/>
    <property type="project" value="InterPro"/>
</dbReference>
<evidence type="ECO:0000256" key="9">
    <source>
        <dbReference type="ARBA" id="ARBA00022741"/>
    </source>
</evidence>
<dbReference type="SMART" id="SM00388">
    <property type="entry name" value="HisKA"/>
    <property type="match status" value="1"/>
</dbReference>
<dbReference type="EC" id="2.7.13.3" evidence="3"/>
<keyword evidence="15 22" id="KW-0472">Membrane</keyword>
<feature type="modified residue" description="4-aspartylphosphate" evidence="21">
    <location>
        <position position="821"/>
    </location>
</feature>
<evidence type="ECO:0000256" key="3">
    <source>
        <dbReference type="ARBA" id="ARBA00012438"/>
    </source>
</evidence>
<dbReference type="InterPro" id="IPR003594">
    <property type="entry name" value="HATPase_dom"/>
</dbReference>
<gene>
    <name evidence="28" type="ORF">JJ685_24855</name>
</gene>
<dbReference type="AlphaFoldDB" id="A0A936Z4U6"/>
<dbReference type="Pfam" id="PF08448">
    <property type="entry name" value="PAS_4"/>
    <property type="match status" value="1"/>
</dbReference>
<dbReference type="SUPFAM" id="SSF55785">
    <property type="entry name" value="PYP-like sensor domain (PAS domain)"/>
    <property type="match status" value="1"/>
</dbReference>
<dbReference type="InterPro" id="IPR000014">
    <property type="entry name" value="PAS"/>
</dbReference>
<dbReference type="CDD" id="cd00082">
    <property type="entry name" value="HisKA"/>
    <property type="match status" value="1"/>
</dbReference>
<evidence type="ECO:0000256" key="20">
    <source>
        <dbReference type="PROSITE-ProRule" id="PRU00110"/>
    </source>
</evidence>
<feature type="transmembrane region" description="Helical" evidence="22">
    <location>
        <begin position="44"/>
        <end position="62"/>
    </location>
</feature>
<evidence type="ECO:0000256" key="12">
    <source>
        <dbReference type="ARBA" id="ARBA00022989"/>
    </source>
</evidence>
<dbReference type="SUPFAM" id="SSF52172">
    <property type="entry name" value="CheY-like"/>
    <property type="match status" value="1"/>
</dbReference>
<dbReference type="PROSITE" id="PS50109">
    <property type="entry name" value="HIS_KIN"/>
    <property type="match status" value="1"/>
</dbReference>
<dbReference type="InterPro" id="IPR036641">
    <property type="entry name" value="HPT_dom_sf"/>
</dbReference>
<dbReference type="GO" id="GO:0005886">
    <property type="term" value="C:plasma membrane"/>
    <property type="evidence" value="ECO:0007669"/>
    <property type="project" value="UniProtKB-SubCell"/>
</dbReference>
<evidence type="ECO:0000256" key="6">
    <source>
        <dbReference type="ARBA" id="ARBA00022679"/>
    </source>
</evidence>
<keyword evidence="10" id="KW-0418">Kinase</keyword>
<comment type="catalytic activity">
    <reaction evidence="1">
        <text>ATP + protein L-histidine = ADP + protein N-phospho-L-histidine.</text>
        <dbReference type="EC" id="2.7.13.3"/>
    </reaction>
</comment>
<evidence type="ECO:0000256" key="11">
    <source>
        <dbReference type="ARBA" id="ARBA00022840"/>
    </source>
</evidence>
<dbReference type="PANTHER" id="PTHR45339">
    <property type="entry name" value="HYBRID SIGNAL TRANSDUCTION HISTIDINE KINASE J"/>
    <property type="match status" value="1"/>
</dbReference>
<organism evidence="28 29">
    <name type="scientific">Ramlibacter monticola</name>
    <dbReference type="NCBI Taxonomy" id="1926872"/>
    <lineage>
        <taxon>Bacteria</taxon>
        <taxon>Pseudomonadati</taxon>
        <taxon>Pseudomonadota</taxon>
        <taxon>Betaproteobacteria</taxon>
        <taxon>Burkholderiales</taxon>
        <taxon>Comamonadaceae</taxon>
        <taxon>Ramlibacter</taxon>
    </lineage>
</organism>